<evidence type="ECO:0000256" key="1">
    <source>
        <dbReference type="ARBA" id="ARBA00022649"/>
    </source>
</evidence>
<feature type="region of interest" description="Disordered" evidence="7">
    <location>
        <begin position="87"/>
        <end position="109"/>
    </location>
</feature>
<dbReference type="Pfam" id="PF14487">
    <property type="entry name" value="DarT"/>
    <property type="match status" value="1"/>
</dbReference>
<comment type="similarity">
    <text evidence="6">Belongs to the DarT ADP-ribosyltransferase family.</text>
</comment>
<feature type="binding site" evidence="6">
    <location>
        <position position="99"/>
    </location>
    <ligand>
        <name>NAD(+)</name>
        <dbReference type="ChEBI" id="CHEBI:57540"/>
    </ligand>
</feature>
<feature type="region of interest" description="Disordered" evidence="7">
    <location>
        <begin position="18"/>
        <end position="50"/>
    </location>
</feature>
<dbReference type="InterPro" id="IPR029494">
    <property type="entry name" value="DarT"/>
</dbReference>
<dbReference type="RefSeq" id="WP_141879378.1">
    <property type="nucleotide sequence ID" value="NZ_VFOM01000001.1"/>
</dbReference>
<reference evidence="9 10" key="1">
    <citation type="submission" date="2019-06" db="EMBL/GenBank/DDBJ databases">
        <title>Sequencing the genomes of 1000 actinobacteria strains.</title>
        <authorList>
            <person name="Klenk H.-P."/>
        </authorList>
    </citation>
    <scope>NUCLEOTIDE SEQUENCE [LARGE SCALE GENOMIC DNA]</scope>
    <source>
        <strain evidence="9 10">DSM 26477</strain>
    </source>
</reference>
<dbReference type="AlphaFoldDB" id="A0A542YG83"/>
<dbReference type="OrthoDB" id="9813972at2"/>
<feature type="compositionally biased region" description="Low complexity" evidence="7">
    <location>
        <begin position="30"/>
        <end position="43"/>
    </location>
</feature>
<comment type="catalytic activity">
    <reaction evidence="6">
        <text>a thymidine in DNA + NAD(+) = an N-(ADP-alpha-D-ribosyl)-thymidine in DNA + nicotinamide + H(+)</text>
        <dbReference type="Rhea" id="RHEA:71651"/>
        <dbReference type="Rhea" id="RHEA-COMP:13556"/>
        <dbReference type="Rhea" id="RHEA-COMP:18051"/>
        <dbReference type="ChEBI" id="CHEBI:15378"/>
        <dbReference type="ChEBI" id="CHEBI:17154"/>
        <dbReference type="ChEBI" id="CHEBI:57540"/>
        <dbReference type="ChEBI" id="CHEBI:137386"/>
        <dbReference type="ChEBI" id="CHEBI:191199"/>
    </reaction>
</comment>
<feature type="active site" description="Proton acceptor" evidence="6">
    <location>
        <position position="99"/>
    </location>
</feature>
<evidence type="ECO:0000313" key="10">
    <source>
        <dbReference type="Proteomes" id="UP000317998"/>
    </source>
</evidence>
<feature type="domain" description="DarT" evidence="8">
    <location>
        <begin position="57"/>
        <end position="270"/>
    </location>
</feature>
<evidence type="ECO:0000256" key="6">
    <source>
        <dbReference type="PROSITE-ProRule" id="PRU01362"/>
    </source>
</evidence>
<keyword evidence="1 6" id="KW-1277">Toxin-antitoxin system</keyword>
<keyword evidence="3 6" id="KW-0808">Transferase</keyword>
<keyword evidence="10" id="KW-1185">Reference proteome</keyword>
<dbReference type="GO" id="GO:0003677">
    <property type="term" value="F:DNA binding"/>
    <property type="evidence" value="ECO:0007669"/>
    <property type="project" value="UniProtKB-UniRule"/>
</dbReference>
<dbReference type="PROSITE" id="PS52018">
    <property type="entry name" value="DART"/>
    <property type="match status" value="1"/>
</dbReference>
<feature type="binding site" evidence="6">
    <location>
        <begin position="61"/>
        <end position="63"/>
    </location>
    <ligand>
        <name>NAD(+)</name>
        <dbReference type="ChEBI" id="CHEBI:57540"/>
    </ligand>
</feature>
<name>A0A542YG83_9MICO</name>
<dbReference type="GO" id="GO:0016757">
    <property type="term" value="F:glycosyltransferase activity"/>
    <property type="evidence" value="ECO:0007669"/>
    <property type="project" value="UniProtKB-UniRule"/>
</dbReference>
<feature type="binding site" evidence="6">
    <location>
        <position position="78"/>
    </location>
    <ligand>
        <name>NAD(+)</name>
        <dbReference type="ChEBI" id="CHEBI:57540"/>
    </ligand>
</feature>
<evidence type="ECO:0000256" key="5">
    <source>
        <dbReference type="ARBA" id="ARBA00023125"/>
    </source>
</evidence>
<evidence type="ECO:0000259" key="8">
    <source>
        <dbReference type="PROSITE" id="PS52018"/>
    </source>
</evidence>
<evidence type="ECO:0000256" key="2">
    <source>
        <dbReference type="ARBA" id="ARBA00022676"/>
    </source>
</evidence>
<organism evidence="9 10">
    <name type="scientific">Homoserinimonas aerilata</name>
    <dbReference type="NCBI Taxonomy" id="1162970"/>
    <lineage>
        <taxon>Bacteria</taxon>
        <taxon>Bacillati</taxon>
        <taxon>Actinomycetota</taxon>
        <taxon>Actinomycetes</taxon>
        <taxon>Micrococcales</taxon>
        <taxon>Microbacteriaceae</taxon>
        <taxon>Homoserinimonas</taxon>
    </lineage>
</organism>
<keyword evidence="2 6" id="KW-0328">Glycosyltransferase</keyword>
<protein>
    <submittedName>
        <fullName evidence="9">Uncharacterized protein DUF4433</fullName>
    </submittedName>
</protein>
<evidence type="ECO:0000256" key="4">
    <source>
        <dbReference type="ARBA" id="ARBA00022695"/>
    </source>
</evidence>
<keyword evidence="4 6" id="KW-0548">Nucleotidyltransferase</keyword>
<evidence type="ECO:0000256" key="7">
    <source>
        <dbReference type="SAM" id="MobiDB-lite"/>
    </source>
</evidence>
<dbReference type="Proteomes" id="UP000317998">
    <property type="component" value="Unassembled WGS sequence"/>
</dbReference>
<feature type="active site" evidence="6">
    <location>
        <position position="223"/>
    </location>
</feature>
<keyword evidence="5 6" id="KW-0238">DNA-binding</keyword>
<evidence type="ECO:0000256" key="3">
    <source>
        <dbReference type="ARBA" id="ARBA00022679"/>
    </source>
</evidence>
<dbReference type="GO" id="GO:0016779">
    <property type="term" value="F:nucleotidyltransferase activity"/>
    <property type="evidence" value="ECO:0007669"/>
    <property type="project" value="UniProtKB-UniRule"/>
</dbReference>
<proteinExistence type="inferred from homology"/>
<gene>
    <name evidence="9" type="ORF">FB562_0133</name>
</gene>
<sequence>MSECIHGLDEVLCDVCTPKAAPTAPPKPVRSTTPRRGSGRSPRNAAPMKPPVSLVEQRIFHVTHIRNLERIVASGGLLADAHGAAPEVDISSGSTRQERREAPVGDGDGADNKVAQFVPFFVSPDSQLWRGIRSGVVDPRLSAEARTHTPADFVVLVSTIGAAGRENLVVADGDAAAEGTRFAVDPDAGERELRRMLAEAAEMAAADEGADASVDVSPLSRAELLVWESFPFESISLIGVANSRARDEVREALRSASHAPRVSIHPPWFAKA</sequence>
<comment type="caution">
    <text evidence="6">Lacks conserved residue(s) required for the propagation of feature annotation.</text>
</comment>
<accession>A0A542YG83</accession>
<comment type="caution">
    <text evidence="9">The sequence shown here is derived from an EMBL/GenBank/DDBJ whole genome shotgun (WGS) entry which is preliminary data.</text>
</comment>
<dbReference type="EMBL" id="VFOM01000001">
    <property type="protein sequence ID" value="TQL47087.1"/>
    <property type="molecule type" value="Genomic_DNA"/>
</dbReference>
<evidence type="ECO:0000313" key="9">
    <source>
        <dbReference type="EMBL" id="TQL47087.1"/>
    </source>
</evidence>